<dbReference type="GO" id="GO:0046373">
    <property type="term" value="P:L-arabinose metabolic process"/>
    <property type="evidence" value="ECO:0007669"/>
    <property type="project" value="InterPro"/>
</dbReference>
<comment type="pathway">
    <text evidence="2">Glycan metabolism.</text>
</comment>
<dbReference type="InterPro" id="IPR055235">
    <property type="entry name" value="ASD1_cat"/>
</dbReference>
<keyword evidence="8" id="KW-0326">Glycosidase</keyword>
<evidence type="ECO:0000256" key="6">
    <source>
        <dbReference type="ARBA" id="ARBA00022801"/>
    </source>
</evidence>
<accession>A0A3E2WVP7</accession>
<dbReference type="GO" id="GO:0046556">
    <property type="term" value="F:alpha-L-arabinofuranosidase activity"/>
    <property type="evidence" value="ECO:0007669"/>
    <property type="project" value="UniProtKB-EC"/>
</dbReference>
<evidence type="ECO:0000256" key="8">
    <source>
        <dbReference type="ARBA" id="ARBA00023295"/>
    </source>
</evidence>
<keyword evidence="7" id="KW-0119">Carbohydrate metabolism</keyword>
<comment type="similarity">
    <text evidence="3">Belongs to the glycosyl hydrolase 51 family.</text>
</comment>
<dbReference type="GO" id="GO:0000272">
    <property type="term" value="P:polysaccharide catabolic process"/>
    <property type="evidence" value="ECO:0007669"/>
    <property type="project" value="TreeGrafter"/>
</dbReference>
<sequence>MYKAELIINKDFRKAEINPLLYGSFVEHMGRVVYSGIYEPGHQEADEDGFRKDVISKVKEMGVTCVRYPGGNFVSCYNWKDGVGKKEERPRLREIAWKSIETNQFGTDEFMDWAKKAEITPLFAVNLGTRGVENAVSLLEYCNLPAGTRYSDWRCENGHEDPYGIPIWCLGNEMDGIWQIGHKTPEDYGKLAGQTAHAMKSLDPNIKTVVCGSSSTDVATYTEWERIVLEYTYEFADYISLHQYYGGQERGTDEFLSQSVEMEEYIQTVIGICDTVRSKKRSDKKIDICFDEWGVWEIPGGEVADSVAARDWEVAPAFSEQIYTMEDALLFASMLMAMIKNCERVKAACQSLLTNISAAIMTEQGAGVWVQPIFYPFSHMAAYGRGVLMESVLKAPSYRTKKNKEVPYLDQVAILNEEANELVIFLVNRRNESAELNVNLQGFYMGHEAEHTVLFHNDIKADNRCNHENVMPLCGRIALAENTKIDCKIRPYSWNMIRVQVKQYE</sequence>
<keyword evidence="6" id="KW-0378">Hydrolase</keyword>
<dbReference type="Pfam" id="PF22848">
    <property type="entry name" value="ASD1_dom"/>
    <property type="match status" value="1"/>
</dbReference>
<name>A0A3E2WVP7_9FIRM</name>
<evidence type="ECO:0000256" key="3">
    <source>
        <dbReference type="ARBA" id="ARBA00007186"/>
    </source>
</evidence>
<feature type="domain" description="Alpha-L-arabinofuranosidase C-terminal" evidence="9">
    <location>
        <begin position="291"/>
        <end position="493"/>
    </location>
</feature>
<protein>
    <recommendedName>
        <fullName evidence="5">non-reducing end alpha-L-arabinofuranosidase</fullName>
        <ecNumber evidence="5">3.2.1.55</ecNumber>
    </recommendedName>
</protein>
<dbReference type="Gene3D" id="2.60.40.1180">
    <property type="entry name" value="Golgi alpha-mannosidase II"/>
    <property type="match status" value="1"/>
</dbReference>
<comment type="caution">
    <text evidence="10">The sequence shown here is derived from an EMBL/GenBank/DDBJ whole genome shotgun (WGS) entry which is preliminary data.</text>
</comment>
<dbReference type="Gene3D" id="3.20.20.80">
    <property type="entry name" value="Glycosidases"/>
    <property type="match status" value="1"/>
</dbReference>
<dbReference type="SMART" id="SM00813">
    <property type="entry name" value="Alpha-L-AF_C"/>
    <property type="match status" value="1"/>
</dbReference>
<dbReference type="SUPFAM" id="SSF51445">
    <property type="entry name" value="(Trans)glycosidases"/>
    <property type="match status" value="1"/>
</dbReference>
<evidence type="ECO:0000256" key="1">
    <source>
        <dbReference type="ARBA" id="ARBA00001462"/>
    </source>
</evidence>
<evidence type="ECO:0000256" key="2">
    <source>
        <dbReference type="ARBA" id="ARBA00004881"/>
    </source>
</evidence>
<comment type="catalytic activity">
    <reaction evidence="1">
        <text>Hydrolysis of terminal non-reducing alpha-L-arabinofuranoside residues in alpha-L-arabinosides.</text>
        <dbReference type="EC" id="3.2.1.55"/>
    </reaction>
</comment>
<evidence type="ECO:0000256" key="5">
    <source>
        <dbReference type="ARBA" id="ARBA00012670"/>
    </source>
</evidence>
<gene>
    <name evidence="10" type="ORF">DWX41_11250</name>
</gene>
<evidence type="ECO:0000313" key="10">
    <source>
        <dbReference type="EMBL" id="RGC31799.1"/>
    </source>
</evidence>
<dbReference type="InterPro" id="IPR017853">
    <property type="entry name" value="GH"/>
</dbReference>
<evidence type="ECO:0000256" key="4">
    <source>
        <dbReference type="ARBA" id="ARBA00011165"/>
    </source>
</evidence>
<organism evidence="10 11">
    <name type="scientific">Hungatella hathewayi</name>
    <dbReference type="NCBI Taxonomy" id="154046"/>
    <lineage>
        <taxon>Bacteria</taxon>
        <taxon>Bacillati</taxon>
        <taxon>Bacillota</taxon>
        <taxon>Clostridia</taxon>
        <taxon>Lachnospirales</taxon>
        <taxon>Lachnospiraceae</taxon>
        <taxon>Hungatella</taxon>
    </lineage>
</organism>
<dbReference type="GeneID" id="93332454"/>
<dbReference type="AlphaFoldDB" id="A0A3E2WVP7"/>
<dbReference type="SUPFAM" id="SSF51011">
    <property type="entry name" value="Glycosyl hydrolase domain"/>
    <property type="match status" value="1"/>
</dbReference>
<dbReference type="EMBL" id="QVIA01000011">
    <property type="protein sequence ID" value="RGC31799.1"/>
    <property type="molecule type" value="Genomic_DNA"/>
</dbReference>
<dbReference type="PANTHER" id="PTHR43576">
    <property type="entry name" value="ALPHA-L-ARABINOFURANOSIDASE C-RELATED"/>
    <property type="match status" value="1"/>
</dbReference>
<dbReference type="Pfam" id="PF06964">
    <property type="entry name" value="Alpha-L-AF_C"/>
    <property type="match status" value="1"/>
</dbReference>
<dbReference type="InterPro" id="IPR013780">
    <property type="entry name" value="Glyco_hydro_b"/>
</dbReference>
<evidence type="ECO:0000259" key="9">
    <source>
        <dbReference type="SMART" id="SM00813"/>
    </source>
</evidence>
<dbReference type="EC" id="3.2.1.55" evidence="5"/>
<dbReference type="InterPro" id="IPR010720">
    <property type="entry name" value="Alpha-L-AF_C"/>
</dbReference>
<evidence type="ECO:0000256" key="7">
    <source>
        <dbReference type="ARBA" id="ARBA00023277"/>
    </source>
</evidence>
<reference evidence="10 11" key="1">
    <citation type="submission" date="2018-08" db="EMBL/GenBank/DDBJ databases">
        <title>A genome reference for cultivated species of the human gut microbiota.</title>
        <authorList>
            <person name="Zou Y."/>
            <person name="Xue W."/>
            <person name="Luo G."/>
        </authorList>
    </citation>
    <scope>NUCLEOTIDE SEQUENCE [LARGE SCALE GENOMIC DNA]</scope>
    <source>
        <strain evidence="10 11">AF19-21</strain>
    </source>
</reference>
<dbReference type="PANTHER" id="PTHR43576:SF3">
    <property type="entry name" value="ALPHA-L-ARABINOFURANOSIDASE C"/>
    <property type="match status" value="1"/>
</dbReference>
<dbReference type="Proteomes" id="UP000261111">
    <property type="component" value="Unassembled WGS sequence"/>
</dbReference>
<evidence type="ECO:0000313" key="11">
    <source>
        <dbReference type="Proteomes" id="UP000261111"/>
    </source>
</evidence>
<comment type="subunit">
    <text evidence="4">Homohexamer; trimer of dimers.</text>
</comment>
<dbReference type="RefSeq" id="WP_025654511.1">
    <property type="nucleotide sequence ID" value="NZ_QVIA01000011.1"/>
</dbReference>
<proteinExistence type="inferred from homology"/>